<dbReference type="Gene3D" id="3.40.50.720">
    <property type="entry name" value="NAD(P)-binding Rossmann-like Domain"/>
    <property type="match status" value="1"/>
</dbReference>
<dbReference type="InterPro" id="IPR050177">
    <property type="entry name" value="Lipid_A_modif_metabolic_enz"/>
</dbReference>
<dbReference type="Pfam" id="PF01370">
    <property type="entry name" value="Epimerase"/>
    <property type="match status" value="1"/>
</dbReference>
<dbReference type="OrthoDB" id="142826at2"/>
<proteinExistence type="predicted"/>
<dbReference type="InterPro" id="IPR001509">
    <property type="entry name" value="Epimerase_deHydtase"/>
</dbReference>
<dbReference type="PANTHER" id="PTHR43245">
    <property type="entry name" value="BIFUNCTIONAL POLYMYXIN RESISTANCE PROTEIN ARNA"/>
    <property type="match status" value="1"/>
</dbReference>
<dbReference type="InParanoid" id="A0A397S387"/>
<name>A0A397S387_9MOLU</name>
<protein>
    <submittedName>
        <fullName evidence="2">Nucleoside-diphosphate-sugar epimerase</fullName>
    </submittedName>
</protein>
<dbReference type="PANTHER" id="PTHR43245:SF13">
    <property type="entry name" value="UDP-D-APIOSE_UDP-D-XYLOSE SYNTHASE 2"/>
    <property type="match status" value="1"/>
</dbReference>
<dbReference type="InterPro" id="IPR036291">
    <property type="entry name" value="NAD(P)-bd_dom_sf"/>
</dbReference>
<dbReference type="SUPFAM" id="SSF51735">
    <property type="entry name" value="NAD(P)-binding Rossmann-fold domains"/>
    <property type="match status" value="1"/>
</dbReference>
<accession>A0A397S387</accession>
<keyword evidence="3" id="KW-1185">Reference proteome</keyword>
<evidence type="ECO:0000313" key="3">
    <source>
        <dbReference type="Proteomes" id="UP000266506"/>
    </source>
</evidence>
<dbReference type="AlphaFoldDB" id="A0A397S387"/>
<organism evidence="2 3">
    <name type="scientific">Anaeroplasma bactoclasticum</name>
    <dbReference type="NCBI Taxonomy" id="2088"/>
    <lineage>
        <taxon>Bacteria</taxon>
        <taxon>Bacillati</taxon>
        <taxon>Mycoplasmatota</taxon>
        <taxon>Mollicutes</taxon>
        <taxon>Anaeroplasmatales</taxon>
        <taxon>Anaeroplasmataceae</taxon>
        <taxon>Anaeroplasma</taxon>
    </lineage>
</organism>
<evidence type="ECO:0000313" key="2">
    <source>
        <dbReference type="EMBL" id="RIA78417.1"/>
    </source>
</evidence>
<dbReference type="RefSeq" id="WP_119015536.1">
    <property type="nucleotide sequence ID" value="NZ_QXEV01000002.1"/>
</dbReference>
<reference evidence="2 3" key="1">
    <citation type="submission" date="2018-08" db="EMBL/GenBank/DDBJ databases">
        <title>Genomic Encyclopedia of Archaeal and Bacterial Type Strains, Phase II (KMG-II): from individual species to whole genera.</title>
        <authorList>
            <person name="Goeker M."/>
        </authorList>
    </citation>
    <scope>NUCLEOTIDE SEQUENCE [LARGE SCALE GENOMIC DNA]</scope>
    <source>
        <strain evidence="2 3">ATCC 27112</strain>
    </source>
</reference>
<sequence>MRVIVTGANGFVGSNLVKKLVENNIEVLAIDLSFNPSRLEANDKIETLELSIDNIASLKDKIAKTYDVFYHFAWVGSAGPLRCDEAVQVKNAMWTVDCLRTAHEIGCQKFICAGTIMEYEVHAAMYAQGSKPGAAYIYGVGKVLAHELCKPIANQLGIDLIWTYITNAYGVGEKSPRFINTTLRKIIHNEPLEFTAGTQNYDFVYIDDVANAFYLVGLHGKANKGYMIGSGNARPLKEFIIEMCDANAKDNKPLFGNVPFTGVNVDINTFDISDLVYDCGFKPTVSFADGTKRTIEWLKEVD</sequence>
<dbReference type="EMBL" id="QXEV01000002">
    <property type="protein sequence ID" value="RIA78417.1"/>
    <property type="molecule type" value="Genomic_DNA"/>
</dbReference>
<gene>
    <name evidence="2" type="ORF">EI71_00369</name>
</gene>
<feature type="domain" description="NAD-dependent epimerase/dehydratase" evidence="1">
    <location>
        <begin position="3"/>
        <end position="229"/>
    </location>
</feature>
<evidence type="ECO:0000259" key="1">
    <source>
        <dbReference type="Pfam" id="PF01370"/>
    </source>
</evidence>
<comment type="caution">
    <text evidence="2">The sequence shown here is derived from an EMBL/GenBank/DDBJ whole genome shotgun (WGS) entry which is preliminary data.</text>
</comment>
<dbReference type="Gene3D" id="3.90.25.10">
    <property type="entry name" value="UDP-galactose 4-epimerase, domain 1"/>
    <property type="match status" value="1"/>
</dbReference>
<dbReference type="Proteomes" id="UP000266506">
    <property type="component" value="Unassembled WGS sequence"/>
</dbReference>